<gene>
    <name evidence="2" type="ORF">SAMN02745887_01602</name>
</gene>
<dbReference type="Proteomes" id="UP000186513">
    <property type="component" value="Unassembled WGS sequence"/>
</dbReference>
<evidence type="ECO:0000313" key="3">
    <source>
        <dbReference type="Proteomes" id="UP000186513"/>
    </source>
</evidence>
<keyword evidence="3" id="KW-1185">Reference proteome</keyword>
<dbReference type="GO" id="GO:0016491">
    <property type="term" value="F:oxidoreductase activity"/>
    <property type="evidence" value="ECO:0007669"/>
    <property type="project" value="InterPro"/>
</dbReference>
<dbReference type="SUPFAM" id="SSF52218">
    <property type="entry name" value="Flavoproteins"/>
    <property type="match status" value="1"/>
</dbReference>
<organism evidence="2 3">
    <name type="scientific">Chitinimonas taiwanensis DSM 18899</name>
    <dbReference type="NCBI Taxonomy" id="1121279"/>
    <lineage>
        <taxon>Bacteria</taxon>
        <taxon>Pseudomonadati</taxon>
        <taxon>Pseudomonadota</taxon>
        <taxon>Betaproteobacteria</taxon>
        <taxon>Neisseriales</taxon>
        <taxon>Chitinibacteraceae</taxon>
        <taxon>Chitinimonas</taxon>
    </lineage>
</organism>
<dbReference type="GO" id="GO:0010181">
    <property type="term" value="F:FMN binding"/>
    <property type="evidence" value="ECO:0007669"/>
    <property type="project" value="TreeGrafter"/>
</dbReference>
<sequence>MTVRILVFAGSARHESLNKRLARAGAAALQAAGAEVSLIDLADFEMPLYHGDLEASQGAPEAALGLSALLAGQDGLLLASPENNASVSALMKNTLDWLSRIEGGKAFAGKVAALSAASPGALGGLRGLNHLRDILHTLGVMTLPQSLALGSAHTAFGEDGQLLDARQQSRLDSLAANLVRQARLQQAA</sequence>
<feature type="domain" description="NADPH-dependent FMN reductase-like" evidence="1">
    <location>
        <begin position="4"/>
        <end position="153"/>
    </location>
</feature>
<dbReference type="AlphaFoldDB" id="A0A1K2HGP5"/>
<dbReference type="GO" id="GO:0005829">
    <property type="term" value="C:cytosol"/>
    <property type="evidence" value="ECO:0007669"/>
    <property type="project" value="TreeGrafter"/>
</dbReference>
<dbReference type="STRING" id="1121279.SAMN02745887_01602"/>
<dbReference type="PANTHER" id="PTHR30543">
    <property type="entry name" value="CHROMATE REDUCTASE"/>
    <property type="match status" value="1"/>
</dbReference>
<accession>A0A1K2HGP5</accession>
<dbReference type="InterPro" id="IPR050712">
    <property type="entry name" value="NAD(P)H-dep_reductase"/>
</dbReference>
<dbReference type="InterPro" id="IPR005025">
    <property type="entry name" value="FMN_Rdtase-like_dom"/>
</dbReference>
<dbReference type="Gene3D" id="3.40.50.360">
    <property type="match status" value="1"/>
</dbReference>
<evidence type="ECO:0000313" key="2">
    <source>
        <dbReference type="EMBL" id="SFZ75442.1"/>
    </source>
</evidence>
<dbReference type="RefSeq" id="WP_072428115.1">
    <property type="nucleotide sequence ID" value="NZ_FPKR01000005.1"/>
</dbReference>
<dbReference type="OrthoDB" id="9812295at2"/>
<proteinExistence type="predicted"/>
<name>A0A1K2HGP5_9NEIS</name>
<dbReference type="PANTHER" id="PTHR30543:SF21">
    <property type="entry name" value="NAD(P)H-DEPENDENT FMN REDUCTASE LOT6"/>
    <property type="match status" value="1"/>
</dbReference>
<dbReference type="InterPro" id="IPR029039">
    <property type="entry name" value="Flavoprotein-like_sf"/>
</dbReference>
<dbReference type="EMBL" id="FPKR01000005">
    <property type="protein sequence ID" value="SFZ75442.1"/>
    <property type="molecule type" value="Genomic_DNA"/>
</dbReference>
<reference evidence="2 3" key="1">
    <citation type="submission" date="2016-11" db="EMBL/GenBank/DDBJ databases">
        <authorList>
            <person name="Jaros S."/>
            <person name="Januszkiewicz K."/>
            <person name="Wedrychowicz H."/>
        </authorList>
    </citation>
    <scope>NUCLEOTIDE SEQUENCE [LARGE SCALE GENOMIC DNA]</scope>
    <source>
        <strain evidence="2 3">DSM 18899</strain>
    </source>
</reference>
<dbReference type="Pfam" id="PF03358">
    <property type="entry name" value="FMN_red"/>
    <property type="match status" value="1"/>
</dbReference>
<evidence type="ECO:0000259" key="1">
    <source>
        <dbReference type="Pfam" id="PF03358"/>
    </source>
</evidence>
<protein>
    <submittedName>
        <fullName evidence="2">NAD(P)H-dependent FMN reductase</fullName>
    </submittedName>
</protein>